<gene>
    <name evidence="1" type="ORF">MSG28_015513</name>
</gene>
<comment type="caution">
    <text evidence="1">The sequence shown here is derived from an EMBL/GenBank/DDBJ whole genome shotgun (WGS) entry which is preliminary data.</text>
</comment>
<dbReference type="EMBL" id="CM046128">
    <property type="protein sequence ID" value="KAI8433478.1"/>
    <property type="molecule type" value="Genomic_DNA"/>
</dbReference>
<name>A0ACC0KB14_CHOFU</name>
<evidence type="ECO:0000313" key="1">
    <source>
        <dbReference type="EMBL" id="KAI8433478.1"/>
    </source>
</evidence>
<dbReference type="Proteomes" id="UP001064048">
    <property type="component" value="Chromosome 28"/>
</dbReference>
<proteinExistence type="predicted"/>
<sequence length="95" mass="10407">MDINRLPNEKKLQLCRWYFKVGCIFLPFVWAVNAVWFFKEAFMKPPCGDERRGSPSVGGGADLLGAHVPVATGRVGGHGGSPILRIAARQGLKLK</sequence>
<organism evidence="1 2">
    <name type="scientific">Choristoneura fumiferana</name>
    <name type="common">Spruce budworm moth</name>
    <name type="synonym">Archips fumiferana</name>
    <dbReference type="NCBI Taxonomy" id="7141"/>
    <lineage>
        <taxon>Eukaryota</taxon>
        <taxon>Metazoa</taxon>
        <taxon>Ecdysozoa</taxon>
        <taxon>Arthropoda</taxon>
        <taxon>Hexapoda</taxon>
        <taxon>Insecta</taxon>
        <taxon>Pterygota</taxon>
        <taxon>Neoptera</taxon>
        <taxon>Endopterygota</taxon>
        <taxon>Lepidoptera</taxon>
        <taxon>Glossata</taxon>
        <taxon>Ditrysia</taxon>
        <taxon>Tortricoidea</taxon>
        <taxon>Tortricidae</taxon>
        <taxon>Tortricinae</taxon>
        <taxon>Choristoneura</taxon>
    </lineage>
</organism>
<evidence type="ECO:0000313" key="2">
    <source>
        <dbReference type="Proteomes" id="UP001064048"/>
    </source>
</evidence>
<keyword evidence="2" id="KW-1185">Reference proteome</keyword>
<accession>A0ACC0KB14</accession>
<reference evidence="1 2" key="1">
    <citation type="journal article" date="2022" name="Genome Biol. Evol.">
        <title>The Spruce Budworm Genome: Reconstructing the Evolutionary History of Antifreeze Proteins.</title>
        <authorList>
            <person name="Beliveau C."/>
            <person name="Gagne P."/>
            <person name="Picq S."/>
            <person name="Vernygora O."/>
            <person name="Keeling C.I."/>
            <person name="Pinkney K."/>
            <person name="Doucet D."/>
            <person name="Wen F."/>
            <person name="Johnston J.S."/>
            <person name="Maaroufi H."/>
            <person name="Boyle B."/>
            <person name="Laroche J."/>
            <person name="Dewar K."/>
            <person name="Juretic N."/>
            <person name="Blackburn G."/>
            <person name="Nisole A."/>
            <person name="Brunet B."/>
            <person name="Brandao M."/>
            <person name="Lumley L."/>
            <person name="Duan J."/>
            <person name="Quan G."/>
            <person name="Lucarotti C.J."/>
            <person name="Roe A.D."/>
            <person name="Sperling F.A.H."/>
            <person name="Levesque R.C."/>
            <person name="Cusson M."/>
        </authorList>
    </citation>
    <scope>NUCLEOTIDE SEQUENCE [LARGE SCALE GENOMIC DNA]</scope>
    <source>
        <strain evidence="1">Glfc:IPQL:Cfum</strain>
    </source>
</reference>
<protein>
    <submittedName>
        <fullName evidence="1">Uncharacterized protein</fullName>
    </submittedName>
</protein>